<gene>
    <name evidence="3" type="ORF">Rsub_07079</name>
</gene>
<evidence type="ECO:0000256" key="1">
    <source>
        <dbReference type="ARBA" id="ARBA00009762"/>
    </source>
</evidence>
<dbReference type="Gene3D" id="3.90.920.10">
    <property type="entry name" value="DNA primase, PRIM domain"/>
    <property type="match status" value="1"/>
</dbReference>
<dbReference type="AlphaFoldDB" id="A0A2V0PBR8"/>
<dbReference type="GO" id="GO:0003899">
    <property type="term" value="F:DNA-directed RNA polymerase activity"/>
    <property type="evidence" value="ECO:0007669"/>
    <property type="project" value="InterPro"/>
</dbReference>
<dbReference type="InParanoid" id="A0A2V0PBR8"/>
<name>A0A2V0PBR8_9CHLO</name>
<protein>
    <submittedName>
        <fullName evidence="3">DNA primase small subunit</fullName>
    </submittedName>
</protein>
<dbReference type="Pfam" id="PF01896">
    <property type="entry name" value="DNA_primase_S"/>
    <property type="match status" value="1"/>
</dbReference>
<reference evidence="3 4" key="1">
    <citation type="journal article" date="2018" name="Sci. Rep.">
        <title>Raphidocelis subcapitata (=Pseudokirchneriella subcapitata) provides an insight into genome evolution and environmental adaptations in the Sphaeropleales.</title>
        <authorList>
            <person name="Suzuki S."/>
            <person name="Yamaguchi H."/>
            <person name="Nakajima N."/>
            <person name="Kawachi M."/>
        </authorList>
    </citation>
    <scope>NUCLEOTIDE SEQUENCE [LARGE SCALE GENOMIC DNA]</scope>
    <source>
        <strain evidence="3 4">NIES-35</strain>
    </source>
</reference>
<dbReference type="PANTHER" id="PTHR10536">
    <property type="entry name" value="DNA PRIMASE SMALL SUBUNIT"/>
    <property type="match status" value="1"/>
</dbReference>
<accession>A0A2V0PBR8</accession>
<dbReference type="STRING" id="307507.A0A2V0PBR8"/>
<dbReference type="Proteomes" id="UP000247498">
    <property type="component" value="Unassembled WGS sequence"/>
</dbReference>
<proteinExistence type="inferred from homology"/>
<dbReference type="InterPro" id="IPR002755">
    <property type="entry name" value="DNA_primase_S"/>
</dbReference>
<dbReference type="EMBL" id="BDRX01000052">
    <property type="protein sequence ID" value="GBF94545.1"/>
    <property type="molecule type" value="Genomic_DNA"/>
</dbReference>
<dbReference type="OrthoDB" id="19606at2759"/>
<evidence type="ECO:0000313" key="4">
    <source>
        <dbReference type="Proteomes" id="UP000247498"/>
    </source>
</evidence>
<comment type="similarity">
    <text evidence="1">Belongs to the eukaryotic-type primase small subunit family.</text>
</comment>
<sequence>MSTPDAKRVKLEGGGADAMAVDDTQPGHSGGDQQAAAAAAAKEAAPKCTREQMQSYYSRLFPAQQMFKWLAYGNDSSVPGADPTFTQRRELCFTLEGDIFARYQSFATSQSFASALATKVPTKIDIGPVYTVDPRQRAKYAKDFRPVQRELVFDVDLTDYDDVRTCGSGGHICGRCWPLMAAAVVVVDEALRRDFGFRHVCWVYSGRRGVHCWVADE</sequence>
<feature type="non-terminal residue" evidence="3">
    <location>
        <position position="217"/>
    </location>
</feature>
<comment type="caution">
    <text evidence="3">The sequence shown here is derived from an EMBL/GenBank/DDBJ whole genome shotgun (WGS) entry which is preliminary data.</text>
</comment>
<evidence type="ECO:0000313" key="3">
    <source>
        <dbReference type="EMBL" id="GBF94545.1"/>
    </source>
</evidence>
<evidence type="ECO:0000256" key="2">
    <source>
        <dbReference type="SAM" id="MobiDB-lite"/>
    </source>
</evidence>
<organism evidence="3 4">
    <name type="scientific">Raphidocelis subcapitata</name>
    <dbReference type="NCBI Taxonomy" id="307507"/>
    <lineage>
        <taxon>Eukaryota</taxon>
        <taxon>Viridiplantae</taxon>
        <taxon>Chlorophyta</taxon>
        <taxon>core chlorophytes</taxon>
        <taxon>Chlorophyceae</taxon>
        <taxon>CS clade</taxon>
        <taxon>Sphaeropleales</taxon>
        <taxon>Selenastraceae</taxon>
        <taxon>Raphidocelis</taxon>
    </lineage>
</organism>
<dbReference type="SUPFAM" id="SSF56747">
    <property type="entry name" value="Prim-pol domain"/>
    <property type="match status" value="1"/>
</dbReference>
<feature type="compositionally biased region" description="Basic and acidic residues" evidence="2">
    <location>
        <begin position="1"/>
        <end position="11"/>
    </location>
</feature>
<dbReference type="GO" id="GO:0006269">
    <property type="term" value="P:DNA replication, synthesis of primer"/>
    <property type="evidence" value="ECO:0007669"/>
    <property type="project" value="InterPro"/>
</dbReference>
<feature type="region of interest" description="Disordered" evidence="2">
    <location>
        <begin position="1"/>
        <end position="38"/>
    </location>
</feature>
<keyword evidence="4" id="KW-1185">Reference proteome</keyword>